<feature type="domain" description="N,N-dimethylformamidase beta subunit-like C-terminal" evidence="2">
    <location>
        <begin position="66"/>
        <end position="136"/>
    </location>
</feature>
<name>A0ABU5HC71_9BACT</name>
<organism evidence="3 4">
    <name type="scientific">Hyalangium rubrum</name>
    <dbReference type="NCBI Taxonomy" id="3103134"/>
    <lineage>
        <taxon>Bacteria</taxon>
        <taxon>Pseudomonadati</taxon>
        <taxon>Myxococcota</taxon>
        <taxon>Myxococcia</taxon>
        <taxon>Myxococcales</taxon>
        <taxon>Cystobacterineae</taxon>
        <taxon>Archangiaceae</taxon>
        <taxon>Hyalangium</taxon>
    </lineage>
</organism>
<dbReference type="EMBL" id="JAXIVS010000012">
    <property type="protein sequence ID" value="MDY7230709.1"/>
    <property type="molecule type" value="Genomic_DNA"/>
</dbReference>
<sequence length="140" mass="14870">MARRSVREVPPLEAPGESAPRGDPSWRKGKPASPAELEVLTSAQAALAGEQVLVEVSSLGAPAVRAEVFRLGVYGGAGALKVWSSKLYASASPSGRMTFSFEIAEDWEPGLYLVKVTRSDGLRSFTSLVVKERKGEAPPT</sequence>
<gene>
    <name evidence="3" type="ORF">SYV04_30210</name>
</gene>
<evidence type="ECO:0000313" key="4">
    <source>
        <dbReference type="Proteomes" id="UP001291309"/>
    </source>
</evidence>
<protein>
    <submittedName>
        <fullName evidence="3">DUF6605 domain-containing protein</fullName>
    </submittedName>
</protein>
<evidence type="ECO:0000259" key="2">
    <source>
        <dbReference type="Pfam" id="PF20254"/>
    </source>
</evidence>
<dbReference type="RefSeq" id="WP_321549426.1">
    <property type="nucleotide sequence ID" value="NZ_JAXIVS010000012.1"/>
</dbReference>
<dbReference type="InterPro" id="IPR046540">
    <property type="entry name" value="DMFA2_C"/>
</dbReference>
<evidence type="ECO:0000256" key="1">
    <source>
        <dbReference type="SAM" id="MobiDB-lite"/>
    </source>
</evidence>
<accession>A0ABU5HC71</accession>
<keyword evidence="4" id="KW-1185">Reference proteome</keyword>
<reference evidence="3 4" key="1">
    <citation type="submission" date="2023-12" db="EMBL/GenBank/DDBJ databases">
        <title>the genome sequence of Hyalangium sp. s54d21.</title>
        <authorList>
            <person name="Zhang X."/>
        </authorList>
    </citation>
    <scope>NUCLEOTIDE SEQUENCE [LARGE SCALE GENOMIC DNA]</scope>
    <source>
        <strain evidence="4">s54d21</strain>
    </source>
</reference>
<feature type="region of interest" description="Disordered" evidence="1">
    <location>
        <begin position="1"/>
        <end position="34"/>
    </location>
</feature>
<evidence type="ECO:0000313" key="3">
    <source>
        <dbReference type="EMBL" id="MDY7230709.1"/>
    </source>
</evidence>
<comment type="caution">
    <text evidence="3">The sequence shown here is derived from an EMBL/GenBank/DDBJ whole genome shotgun (WGS) entry which is preliminary data.</text>
</comment>
<proteinExistence type="predicted"/>
<dbReference type="Proteomes" id="UP001291309">
    <property type="component" value="Unassembled WGS sequence"/>
</dbReference>
<dbReference type="Pfam" id="PF20254">
    <property type="entry name" value="DMFA2_C"/>
    <property type="match status" value="1"/>
</dbReference>